<evidence type="ECO:0008006" key="4">
    <source>
        <dbReference type="Google" id="ProtNLM"/>
    </source>
</evidence>
<sequence length="228" mass="24972">MVATNHRLLSFRAISLVISFVFATTVYINVHSFFMFPLFLLQVASFILAIKLKCWNKEQSLRVISHGGSVILITVYCLAIAVGVVVSMTTSGVSNSITLLLFYVTCLDALMAIPFVLSFTDKSKWQHGGSVSQFGPGSENNHVNDRIAAAYADSDYDLMSNEICWPQSDYYANSDTDSSPGVNPASGLPMANDAIDVGGNVYGFGDTSFANYDHHTNQFSDFDYHNNS</sequence>
<feature type="transmembrane region" description="Helical" evidence="1">
    <location>
        <begin position="64"/>
        <end position="85"/>
    </location>
</feature>
<feature type="transmembrane region" description="Helical" evidence="1">
    <location>
        <begin position="34"/>
        <end position="52"/>
    </location>
</feature>
<organism evidence="2 3">
    <name type="scientific">Lelliottia nimipressuralis</name>
    <dbReference type="NCBI Taxonomy" id="69220"/>
    <lineage>
        <taxon>Bacteria</taxon>
        <taxon>Pseudomonadati</taxon>
        <taxon>Pseudomonadota</taxon>
        <taxon>Gammaproteobacteria</taxon>
        <taxon>Enterobacterales</taxon>
        <taxon>Enterobacteriaceae</taxon>
        <taxon>Lelliottia</taxon>
    </lineage>
</organism>
<keyword evidence="1" id="KW-1133">Transmembrane helix</keyword>
<reference evidence="2 3" key="1">
    <citation type="submission" date="2020-11" db="EMBL/GenBank/DDBJ databases">
        <title>Identification of Lelliottia nimipressuralis from Wound Infection by Whole Genome-Based Bacterial Identification.</title>
        <authorList>
            <person name="Navarathna D.H."/>
            <person name="Choi H."/>
            <person name="Jinadatha C."/>
            <person name="Chatterjee P."/>
            <person name="Hwang M."/>
        </authorList>
    </citation>
    <scope>NUCLEOTIDE SEQUENCE [LARGE SCALE GENOMIC DNA]</scope>
    <source>
        <strain evidence="2 3">DN2020</strain>
    </source>
</reference>
<keyword evidence="1" id="KW-0812">Transmembrane</keyword>
<gene>
    <name evidence="2" type="ORF">ISP11_21140</name>
</gene>
<feature type="transmembrane region" description="Helical" evidence="1">
    <location>
        <begin position="9"/>
        <end position="28"/>
    </location>
</feature>
<dbReference type="Proteomes" id="UP000628560">
    <property type="component" value="Unassembled WGS sequence"/>
</dbReference>
<evidence type="ECO:0000313" key="3">
    <source>
        <dbReference type="Proteomes" id="UP000628560"/>
    </source>
</evidence>
<protein>
    <recommendedName>
        <fullName evidence="4">DUF805 domain-containing protein</fullName>
    </recommendedName>
</protein>
<dbReference type="AlphaFoldDB" id="A0ABD4KF27"/>
<feature type="transmembrane region" description="Helical" evidence="1">
    <location>
        <begin position="97"/>
        <end position="117"/>
    </location>
</feature>
<proteinExistence type="predicted"/>
<name>A0ABD4KF27_9ENTR</name>
<evidence type="ECO:0000256" key="1">
    <source>
        <dbReference type="SAM" id="Phobius"/>
    </source>
</evidence>
<accession>A0ABD4KF27</accession>
<dbReference type="RefSeq" id="WP_194514274.1">
    <property type="nucleotide sequence ID" value="NZ_JADIXP010000019.1"/>
</dbReference>
<evidence type="ECO:0000313" key="2">
    <source>
        <dbReference type="EMBL" id="MBF4180370.1"/>
    </source>
</evidence>
<dbReference type="EMBL" id="JADIXP010000019">
    <property type="protein sequence ID" value="MBF4180370.1"/>
    <property type="molecule type" value="Genomic_DNA"/>
</dbReference>
<comment type="caution">
    <text evidence="2">The sequence shown here is derived from an EMBL/GenBank/DDBJ whole genome shotgun (WGS) entry which is preliminary data.</text>
</comment>
<keyword evidence="1" id="KW-0472">Membrane</keyword>